<dbReference type="InterPro" id="IPR027417">
    <property type="entry name" value="P-loop_NTPase"/>
</dbReference>
<dbReference type="PANTHER" id="PTHR32182:SF23">
    <property type="entry name" value="ATP BINDING PROTEIN"/>
    <property type="match status" value="1"/>
</dbReference>
<comment type="caution">
    <text evidence="2">The sequence shown here is derived from an EMBL/GenBank/DDBJ whole genome shotgun (WGS) entry which is preliminary data.</text>
</comment>
<dbReference type="Proteomes" id="UP001231616">
    <property type="component" value="Unassembled WGS sequence"/>
</dbReference>
<evidence type="ECO:0000259" key="1">
    <source>
        <dbReference type="Pfam" id="PF13175"/>
    </source>
</evidence>
<evidence type="ECO:0000313" key="3">
    <source>
        <dbReference type="Proteomes" id="UP001231616"/>
    </source>
</evidence>
<dbReference type="Pfam" id="PF13175">
    <property type="entry name" value="AAA_15"/>
    <property type="match status" value="1"/>
</dbReference>
<dbReference type="SUPFAM" id="SSF52540">
    <property type="entry name" value="P-loop containing nucleoside triphosphate hydrolases"/>
    <property type="match status" value="1"/>
</dbReference>
<gene>
    <name evidence="2" type="primary">ptuA</name>
    <name evidence="2" type="ORF">Q3O60_12380</name>
</gene>
<dbReference type="RefSeq" id="WP_305894255.1">
    <property type="nucleotide sequence ID" value="NZ_JAUZVZ010000017.1"/>
</dbReference>
<keyword evidence="3" id="KW-1185">Reference proteome</keyword>
<accession>A0ABT9H0Z2</accession>
<sequence>MSRNKTIRQTEQHALKGDLMAIYQLAENYSEPKGSDDDKIKSQYYMDKCLDFLNKKDEEEKPENEFILRKIELIYFRKFESIKVDFDKKLNVIIGENGSGKTAIIESIAKVLSWICAGIETEGKNAKRIEYTDINVACPHYSDLNVEFTFGLNTKVKANLSRAKKGTEEKRDSNVSEIKSLANIFRVVNSHEEIDLPIFAYYSVSRASEKVNNTFDLEKFKDGKSKTRFDAYDGVLDGEGQFGKFIEWFLFLENIANSTKDLHYIEELKEDLKFIKKAVKSVSDDLKASFNEMIKTKEQYIRQAEASLTGGYTKLRKAVLTAITGTVTTVSEMKVDRSSGRAELKVNNNGLWININQLSQGQRVVLGTVADLALRMVMLNPKLIDPLKGRGIVLIDEIELHLHPKWQQQIILSLKKVFPNIQFILTTHSPHVLSTVNKESIRVLQDNGDGTVTASSPEFQTKGVVSSDILETLMNTFSIPPVEEAQWFEDFTNYVEQGYKDKPEALNLLEKLNRHYGPNHPVIKQCDSILRLQDLKERARSKIK</sequence>
<dbReference type="PANTHER" id="PTHR32182">
    <property type="entry name" value="DNA REPLICATION AND REPAIR PROTEIN RECF"/>
    <property type="match status" value="1"/>
</dbReference>
<proteinExistence type="predicted"/>
<dbReference type="Gene3D" id="3.40.50.300">
    <property type="entry name" value="P-loop containing nucleotide triphosphate hydrolases"/>
    <property type="match status" value="1"/>
</dbReference>
<name>A0ABT9H0Z2_9GAMM</name>
<evidence type="ECO:0000313" key="2">
    <source>
        <dbReference type="EMBL" id="MDP4536990.1"/>
    </source>
</evidence>
<organism evidence="2 3">
    <name type="scientific">Alkalimonas collagenimarina</name>
    <dbReference type="NCBI Taxonomy" id="400390"/>
    <lineage>
        <taxon>Bacteria</taxon>
        <taxon>Pseudomonadati</taxon>
        <taxon>Pseudomonadota</taxon>
        <taxon>Gammaproteobacteria</taxon>
        <taxon>Alkalimonas</taxon>
    </lineage>
</organism>
<dbReference type="CDD" id="cd00267">
    <property type="entry name" value="ABC_ATPase"/>
    <property type="match status" value="1"/>
</dbReference>
<reference evidence="2 3" key="1">
    <citation type="submission" date="2023-08" db="EMBL/GenBank/DDBJ databases">
        <authorList>
            <person name="Joshi A."/>
            <person name="Thite S."/>
        </authorList>
    </citation>
    <scope>NUCLEOTIDE SEQUENCE [LARGE SCALE GENOMIC DNA]</scope>
    <source>
        <strain evidence="2 3">AC40</strain>
    </source>
</reference>
<dbReference type="InterPro" id="IPR053498">
    <property type="entry name" value="Retron_ATPase"/>
</dbReference>
<dbReference type="NCBIfam" id="NF041760">
    <property type="entry name" value="PtuA"/>
    <property type="match status" value="1"/>
</dbReference>
<dbReference type="InterPro" id="IPR041685">
    <property type="entry name" value="AAA_GajA/Old/RecF-like"/>
</dbReference>
<protein>
    <submittedName>
        <fullName evidence="2">Retron Ec78 anti-phage system effector ATPase PtuA</fullName>
    </submittedName>
</protein>
<dbReference type="EMBL" id="JAUZVZ010000017">
    <property type="protein sequence ID" value="MDP4536990.1"/>
    <property type="molecule type" value="Genomic_DNA"/>
</dbReference>
<feature type="domain" description="Endonuclease GajA/Old nuclease/RecF-like AAA" evidence="1">
    <location>
        <begin position="68"/>
        <end position="432"/>
    </location>
</feature>